<evidence type="ECO:0000256" key="1">
    <source>
        <dbReference type="ARBA" id="ARBA00005171"/>
    </source>
</evidence>
<gene>
    <name evidence="17" type="primary">pyrG</name>
    <name evidence="17" type="ORF">MHSWG343_09460</name>
</gene>
<dbReference type="SUPFAM" id="SSF52317">
    <property type="entry name" value="Class I glutamine amidotransferase-like"/>
    <property type="match status" value="1"/>
</dbReference>
<evidence type="ECO:0000313" key="18">
    <source>
        <dbReference type="Proteomes" id="UP000324831"/>
    </source>
</evidence>
<dbReference type="GO" id="GO:0042802">
    <property type="term" value="F:identical protein binding"/>
    <property type="evidence" value="ECO:0007669"/>
    <property type="project" value="TreeGrafter"/>
</dbReference>
<evidence type="ECO:0000313" key="17">
    <source>
        <dbReference type="EMBL" id="GCE63939.1"/>
    </source>
</evidence>
<evidence type="ECO:0000259" key="15">
    <source>
        <dbReference type="Pfam" id="PF00117"/>
    </source>
</evidence>
<dbReference type="GO" id="GO:0003883">
    <property type="term" value="F:CTP synthase activity"/>
    <property type="evidence" value="ECO:0007669"/>
    <property type="project" value="UniProtKB-EC"/>
</dbReference>
<comment type="similarity">
    <text evidence="2">Belongs to the CTP synthase family.</text>
</comment>
<dbReference type="PANTHER" id="PTHR11550:SF0">
    <property type="entry name" value="CTP SYNTHASE-RELATED"/>
    <property type="match status" value="1"/>
</dbReference>
<dbReference type="GO" id="GO:0044210">
    <property type="term" value="P:'de novo' CTP biosynthetic process"/>
    <property type="evidence" value="ECO:0007669"/>
    <property type="project" value="UniProtKB-UniPathway"/>
</dbReference>
<keyword evidence="7" id="KW-0067">ATP-binding</keyword>
<dbReference type="GO" id="GO:0046872">
    <property type="term" value="F:metal ion binding"/>
    <property type="evidence" value="ECO:0007669"/>
    <property type="project" value="UniProtKB-KW"/>
</dbReference>
<dbReference type="InterPro" id="IPR017926">
    <property type="entry name" value="GATASE"/>
</dbReference>
<evidence type="ECO:0000256" key="11">
    <source>
        <dbReference type="ARBA" id="ARBA00047781"/>
    </source>
</evidence>
<dbReference type="NCBIfam" id="NF003792">
    <property type="entry name" value="PRK05380.1"/>
    <property type="match status" value="1"/>
</dbReference>
<protein>
    <recommendedName>
        <fullName evidence="3">CTP synthase (glutamine hydrolyzing)</fullName>
        <ecNumber evidence="3">6.3.4.2</ecNumber>
    </recommendedName>
    <alternativeName>
        <fullName evidence="13">Cytidine 5'-triphosphate synthase</fullName>
    </alternativeName>
    <alternativeName>
        <fullName evidence="14">Cytidine triphosphate synthetase</fullName>
    </alternativeName>
    <alternativeName>
        <fullName evidence="12">UTP--ammonia ligase</fullName>
    </alternativeName>
</protein>
<dbReference type="Pfam" id="PF00117">
    <property type="entry name" value="GATase"/>
    <property type="match status" value="1"/>
</dbReference>
<reference evidence="17 18" key="1">
    <citation type="submission" date="2019-01" db="EMBL/GenBank/DDBJ databases">
        <title>Draft genome sequences of Candidatus Mycoplasma haemohominis SWG34-3 identified from a patient with pyrexia, anemia and liver dysfunction.</title>
        <authorList>
            <person name="Sekizuka T."/>
            <person name="Hattori N."/>
            <person name="Katano H."/>
            <person name="Takuma T."/>
            <person name="Ito T."/>
            <person name="Arai N."/>
            <person name="Yanai R."/>
            <person name="Ishii S."/>
            <person name="Miura Y."/>
            <person name="Tokunaga T."/>
            <person name="Watanabe H."/>
            <person name="Nomura N."/>
            <person name="Eguchi J."/>
            <person name="Arai T."/>
            <person name="Hasegawa H."/>
            <person name="Nakamaki T."/>
            <person name="Wakita T."/>
            <person name="Niki Y."/>
            <person name="Kuroda M."/>
        </authorList>
    </citation>
    <scope>NUCLEOTIDE SEQUENCE [LARGE SCALE GENOMIC DNA]</scope>
    <source>
        <strain evidence="17">SWG34-3</strain>
    </source>
</reference>
<feature type="domain" description="CTP synthase N-terminal" evidence="16">
    <location>
        <begin position="6"/>
        <end position="269"/>
    </location>
</feature>
<evidence type="ECO:0000256" key="12">
    <source>
        <dbReference type="ARBA" id="ARBA00075170"/>
    </source>
</evidence>
<keyword evidence="10" id="KW-0665">Pyrimidine biosynthesis</keyword>
<evidence type="ECO:0000256" key="2">
    <source>
        <dbReference type="ARBA" id="ARBA00007533"/>
    </source>
</evidence>
<dbReference type="InterPro" id="IPR017456">
    <property type="entry name" value="CTP_synthase_N"/>
</dbReference>
<accession>A0A478FU34</accession>
<comment type="caution">
    <text evidence="17">The sequence shown here is derived from an EMBL/GenBank/DDBJ whole genome shotgun (WGS) entry which is preliminary data.</text>
</comment>
<dbReference type="GO" id="GO:0019856">
    <property type="term" value="P:pyrimidine nucleobase biosynthetic process"/>
    <property type="evidence" value="ECO:0007669"/>
    <property type="project" value="TreeGrafter"/>
</dbReference>
<comment type="pathway">
    <text evidence="1">Pyrimidine metabolism; CTP biosynthesis via de novo pathway; CTP from UDP: step 2/2.</text>
</comment>
<evidence type="ECO:0000256" key="3">
    <source>
        <dbReference type="ARBA" id="ARBA00012291"/>
    </source>
</evidence>
<dbReference type="Proteomes" id="UP000324831">
    <property type="component" value="Unassembled WGS sequence"/>
</dbReference>
<dbReference type="PANTHER" id="PTHR11550">
    <property type="entry name" value="CTP SYNTHASE"/>
    <property type="match status" value="1"/>
</dbReference>
<keyword evidence="9" id="KW-0315">Glutamine amidotransferase</keyword>
<keyword evidence="5" id="KW-0479">Metal-binding</keyword>
<name>A0A478FU34_9MOLU</name>
<evidence type="ECO:0000256" key="14">
    <source>
        <dbReference type="ARBA" id="ARBA00083191"/>
    </source>
</evidence>
<keyword evidence="4" id="KW-0436">Ligase</keyword>
<evidence type="ECO:0000256" key="4">
    <source>
        <dbReference type="ARBA" id="ARBA00022598"/>
    </source>
</evidence>
<dbReference type="UniPathway" id="UPA00159">
    <property type="reaction ID" value="UER00277"/>
</dbReference>
<evidence type="ECO:0000256" key="7">
    <source>
        <dbReference type="ARBA" id="ARBA00022840"/>
    </source>
</evidence>
<comment type="catalytic activity">
    <reaction evidence="11">
        <text>UTP + L-glutamine + ATP + H2O = CTP + L-glutamate + ADP + phosphate + 2 H(+)</text>
        <dbReference type="Rhea" id="RHEA:26426"/>
        <dbReference type="ChEBI" id="CHEBI:15377"/>
        <dbReference type="ChEBI" id="CHEBI:15378"/>
        <dbReference type="ChEBI" id="CHEBI:29985"/>
        <dbReference type="ChEBI" id="CHEBI:30616"/>
        <dbReference type="ChEBI" id="CHEBI:37563"/>
        <dbReference type="ChEBI" id="CHEBI:43474"/>
        <dbReference type="ChEBI" id="CHEBI:46398"/>
        <dbReference type="ChEBI" id="CHEBI:58359"/>
        <dbReference type="ChEBI" id="CHEBI:456216"/>
        <dbReference type="EC" id="6.3.4.2"/>
    </reaction>
</comment>
<keyword evidence="8" id="KW-0460">Magnesium</keyword>
<dbReference type="InterPro" id="IPR029062">
    <property type="entry name" value="Class_I_gatase-like"/>
</dbReference>
<dbReference type="GO" id="GO:0005524">
    <property type="term" value="F:ATP binding"/>
    <property type="evidence" value="ECO:0007669"/>
    <property type="project" value="UniProtKB-KW"/>
</dbReference>
<evidence type="ECO:0000256" key="10">
    <source>
        <dbReference type="ARBA" id="ARBA00022975"/>
    </source>
</evidence>
<dbReference type="InterPro" id="IPR027417">
    <property type="entry name" value="P-loop_NTPase"/>
</dbReference>
<evidence type="ECO:0000256" key="6">
    <source>
        <dbReference type="ARBA" id="ARBA00022741"/>
    </source>
</evidence>
<evidence type="ECO:0000256" key="5">
    <source>
        <dbReference type="ARBA" id="ARBA00022723"/>
    </source>
</evidence>
<feature type="domain" description="Glutamine amidotransferase" evidence="15">
    <location>
        <begin position="305"/>
        <end position="510"/>
    </location>
</feature>
<dbReference type="PROSITE" id="PS51273">
    <property type="entry name" value="GATASE_TYPE_1"/>
    <property type="match status" value="1"/>
</dbReference>
<evidence type="ECO:0000256" key="13">
    <source>
        <dbReference type="ARBA" id="ARBA00079941"/>
    </source>
</evidence>
<dbReference type="AlphaFoldDB" id="A0A478FU34"/>
<sequence length="517" mass="59423">MKTNVIFLIGGVYSSVGKGLTLASIGSILQELGFSVSIIKFDPYLNINAGQLCPTEHGEIYVTSDGHEADLDIGHYERLLCKEIHKNSCLTTSLVYKKIIEKQNSEDFFGRTIQINPHFIDEIHNFIHQHIEQENNPDFLLIELGGTVGDAESKHFLEAIQSFEKKYGKKHVLFIHISPLIYLEVPKEFKTKPAQHSIKELAKYCISPDILILRSHLPPPKTIKTKLSKITHLPEEDIITCKDSRHLYLVPEDLYKQKIHERILKKLNLEPRKNTFEKWNEFTKKITNPKNKKLNVSIIGEHSSVLDSYLSITESLKFASYELGVDLEIDYLNPEEIKDINVLNKYGAICAPYDLNTKETNKKLSVIEFCRKNNVPFLGINQGMHFAFSEFMKNVIQKNKPDISIPLFLSLPNTRLGKTEIEVKPNTLAHKIFKKEKIEFRERHKYYLNPELQKILQNTDLVISATSIENPNIAEIIELKNHAFFIASQFHSEFNTNIHKVVPIFVEFIKAGINHII</sequence>
<dbReference type="EMBL" id="BIMN01000006">
    <property type="protein sequence ID" value="GCE63939.1"/>
    <property type="molecule type" value="Genomic_DNA"/>
</dbReference>
<evidence type="ECO:0000256" key="8">
    <source>
        <dbReference type="ARBA" id="ARBA00022842"/>
    </source>
</evidence>
<keyword evidence="6" id="KW-0547">Nucleotide-binding</keyword>
<evidence type="ECO:0000259" key="16">
    <source>
        <dbReference type="Pfam" id="PF06418"/>
    </source>
</evidence>
<dbReference type="EC" id="6.3.4.2" evidence="3"/>
<organism evidence="17 18">
    <name type="scientific">Candidatus Mycoplasma haematohominis</name>
    <dbReference type="NCBI Taxonomy" id="1494318"/>
    <lineage>
        <taxon>Bacteria</taxon>
        <taxon>Bacillati</taxon>
        <taxon>Mycoplasmatota</taxon>
        <taxon>Mollicutes</taxon>
        <taxon>Mycoplasmataceae</taxon>
        <taxon>Mycoplasma</taxon>
    </lineage>
</organism>
<dbReference type="Pfam" id="PF06418">
    <property type="entry name" value="CTP_synth_N"/>
    <property type="match status" value="1"/>
</dbReference>
<dbReference type="SUPFAM" id="SSF52540">
    <property type="entry name" value="P-loop containing nucleoside triphosphate hydrolases"/>
    <property type="match status" value="1"/>
</dbReference>
<proteinExistence type="inferred from homology"/>
<dbReference type="Gene3D" id="3.40.50.300">
    <property type="entry name" value="P-loop containing nucleotide triphosphate hydrolases"/>
    <property type="match status" value="1"/>
</dbReference>
<dbReference type="FunFam" id="3.40.50.300:FF:000009">
    <property type="entry name" value="CTP synthase"/>
    <property type="match status" value="1"/>
</dbReference>
<dbReference type="InterPro" id="IPR004468">
    <property type="entry name" value="CTP_synthase"/>
</dbReference>
<evidence type="ECO:0000256" key="9">
    <source>
        <dbReference type="ARBA" id="ARBA00022962"/>
    </source>
</evidence>
<dbReference type="Gene3D" id="3.40.50.880">
    <property type="match status" value="2"/>
</dbReference>